<evidence type="ECO:0000313" key="3">
    <source>
        <dbReference type="Proteomes" id="UP000281553"/>
    </source>
</evidence>
<dbReference type="Proteomes" id="UP000281553">
    <property type="component" value="Unassembled WGS sequence"/>
</dbReference>
<feature type="region of interest" description="Disordered" evidence="1">
    <location>
        <begin position="1"/>
        <end position="115"/>
    </location>
</feature>
<feature type="compositionally biased region" description="Polar residues" evidence="1">
    <location>
        <begin position="97"/>
        <end position="115"/>
    </location>
</feature>
<accession>A0A3P7NYT9</accession>
<sequence length="115" mass="11760">MKPLPLCASSDTGEQKQDPKNVSVEHSTSSGGGGGPADASHRLEAPAVSTTDEKTSVASKNQSPAEVPPTVLPTSTLLRSVLTDSSLGRGKPLADRVNQTEPVTPASSSPVLGDW</sequence>
<feature type="compositionally biased region" description="Polar residues" evidence="1">
    <location>
        <begin position="72"/>
        <end position="86"/>
    </location>
</feature>
<evidence type="ECO:0000313" key="2">
    <source>
        <dbReference type="EMBL" id="VDN38587.1"/>
    </source>
</evidence>
<dbReference type="AlphaFoldDB" id="A0A3P7NYT9"/>
<gene>
    <name evidence="2" type="ORF">DILT_LOCUS17637</name>
</gene>
<protein>
    <submittedName>
        <fullName evidence="2">Uncharacterized protein</fullName>
    </submittedName>
</protein>
<reference evidence="2 3" key="1">
    <citation type="submission" date="2018-11" db="EMBL/GenBank/DDBJ databases">
        <authorList>
            <consortium name="Pathogen Informatics"/>
        </authorList>
    </citation>
    <scope>NUCLEOTIDE SEQUENCE [LARGE SCALE GENOMIC DNA]</scope>
</reference>
<organism evidence="2 3">
    <name type="scientific">Dibothriocephalus latus</name>
    <name type="common">Fish tapeworm</name>
    <name type="synonym">Diphyllobothrium latum</name>
    <dbReference type="NCBI Taxonomy" id="60516"/>
    <lineage>
        <taxon>Eukaryota</taxon>
        <taxon>Metazoa</taxon>
        <taxon>Spiralia</taxon>
        <taxon>Lophotrochozoa</taxon>
        <taxon>Platyhelminthes</taxon>
        <taxon>Cestoda</taxon>
        <taxon>Eucestoda</taxon>
        <taxon>Diphyllobothriidea</taxon>
        <taxon>Diphyllobothriidae</taxon>
        <taxon>Dibothriocephalus</taxon>
    </lineage>
</organism>
<name>A0A3P7NYT9_DIBLA</name>
<keyword evidence="3" id="KW-1185">Reference proteome</keyword>
<evidence type="ECO:0000256" key="1">
    <source>
        <dbReference type="SAM" id="MobiDB-lite"/>
    </source>
</evidence>
<dbReference type="EMBL" id="UYRU01093467">
    <property type="protein sequence ID" value="VDN38587.1"/>
    <property type="molecule type" value="Genomic_DNA"/>
</dbReference>
<proteinExistence type="predicted"/>